<name>A0A8S1A0M8_ARCPL</name>
<dbReference type="EMBL" id="CADEBC010000501">
    <property type="protein sequence ID" value="CAB3239032.1"/>
    <property type="molecule type" value="Genomic_DNA"/>
</dbReference>
<reference evidence="1 2" key="1">
    <citation type="submission" date="2020-04" db="EMBL/GenBank/DDBJ databases">
        <authorList>
            <person name="Wallbank WR R."/>
            <person name="Pardo Diaz C."/>
            <person name="Kozak K."/>
            <person name="Martin S."/>
            <person name="Jiggins C."/>
            <person name="Moest M."/>
            <person name="Warren A I."/>
            <person name="Byers J.R.P. K."/>
            <person name="Montejo-Kovacevich G."/>
            <person name="Yen C E."/>
        </authorList>
    </citation>
    <scope>NUCLEOTIDE SEQUENCE [LARGE SCALE GENOMIC DNA]</scope>
</reference>
<comment type="caution">
    <text evidence="1">The sequence shown here is derived from an EMBL/GenBank/DDBJ whole genome shotgun (WGS) entry which is preliminary data.</text>
</comment>
<accession>A0A8S1A0M8</accession>
<protein>
    <submittedName>
        <fullName evidence="1">Uncharacterized protein</fullName>
    </submittedName>
</protein>
<keyword evidence="2" id="KW-1185">Reference proteome</keyword>
<sequence length="108" mass="11821">MDSTFFRNFTLCVSNRYISLVQNCFDIVIAYFGNSERGGVAADAWRWLLSIGCTGTPLTELPAILPHPPTVSPLPPPSPAARADDGISFLVMSQYCLWKDILTCPAVL</sequence>
<evidence type="ECO:0000313" key="1">
    <source>
        <dbReference type="EMBL" id="CAB3239032.1"/>
    </source>
</evidence>
<dbReference type="AlphaFoldDB" id="A0A8S1A0M8"/>
<proteinExistence type="predicted"/>
<organism evidence="1 2">
    <name type="scientific">Arctia plantaginis</name>
    <name type="common">Wood tiger moth</name>
    <name type="synonym">Phalaena plantaginis</name>
    <dbReference type="NCBI Taxonomy" id="874455"/>
    <lineage>
        <taxon>Eukaryota</taxon>
        <taxon>Metazoa</taxon>
        <taxon>Ecdysozoa</taxon>
        <taxon>Arthropoda</taxon>
        <taxon>Hexapoda</taxon>
        <taxon>Insecta</taxon>
        <taxon>Pterygota</taxon>
        <taxon>Neoptera</taxon>
        <taxon>Endopterygota</taxon>
        <taxon>Lepidoptera</taxon>
        <taxon>Glossata</taxon>
        <taxon>Ditrysia</taxon>
        <taxon>Noctuoidea</taxon>
        <taxon>Erebidae</taxon>
        <taxon>Arctiinae</taxon>
        <taxon>Arctia</taxon>
    </lineage>
</organism>
<gene>
    <name evidence="1" type="ORF">APLA_LOCUS7649</name>
</gene>
<evidence type="ECO:0000313" key="2">
    <source>
        <dbReference type="Proteomes" id="UP000494106"/>
    </source>
</evidence>
<dbReference type="Proteomes" id="UP000494106">
    <property type="component" value="Unassembled WGS sequence"/>
</dbReference>